<sequence length="612" mass="65453">MFQSFDEIADFSQSAARVARLRDGLRADGVDGFIVPRADEHQGEYIPPSAARLEWLTGFSGSAGVAVVLAGSAAILVDGRYTLQVRQQVDLDVFEPVASAETSLADFLKNEAAGKRIGFDPWLHTVGEAKRLRTALESVGGELVALAANPIDRIWNDRPAPPAGRAVIHPESFAGSPAGDKLAELATAIADAKADATILTDPSSIAWAFNIRGSDVSHTPLMLGFAILRATGRPTLFVDPAKLDDAVQDHLAALADIDTPEAFEPAVRREASGRTIGLDPQLAAARLSTIVEAAGGTVAEMPDPARLPRAIKNDGEIAGARAAHLRDGVAVTRFLAWFDRQEPGTVTEIAAAEKLEAMRAEHAQEDGFPLKDISFDTIAGSGPNGAIVHYRVNRDSDRLLREGELFLLDSGAQYQDGTTDITRTLPVGEPTSEMRRKFTLVLKGMIAIATARFPKGTRGVDLDPLARIALWKAGCDFAHGTGHGIGSYLAVHEGPQSISRRGMAVIEAGMILSNEPGYYREGAFGIRIENLILTEPAAKITGGDIAMHGFETLTLAPIDTRLVAPELMTADEIAWLDDYHRRVRAALGERLDATDRDWLDAATRPVGPPAVA</sequence>
<dbReference type="InterPro" id="IPR036005">
    <property type="entry name" value="Creatinase/aminopeptidase-like"/>
</dbReference>
<dbReference type="InterPro" id="IPR000587">
    <property type="entry name" value="Creatinase_N"/>
</dbReference>
<organism evidence="8 9">
    <name type="scientific">Aurantimonas manganoxydans (strain ATCC BAA-1229 / DSM 21871 / SI85-9A1)</name>
    <dbReference type="NCBI Taxonomy" id="287752"/>
    <lineage>
        <taxon>Bacteria</taxon>
        <taxon>Pseudomonadati</taxon>
        <taxon>Pseudomonadota</taxon>
        <taxon>Alphaproteobacteria</taxon>
        <taxon>Hyphomicrobiales</taxon>
        <taxon>Aurantimonadaceae</taxon>
        <taxon>Aurantimonas</taxon>
    </lineage>
</organism>
<feature type="domain" description="Creatinase N-terminal" evidence="6">
    <location>
        <begin position="17"/>
        <end position="144"/>
    </location>
</feature>
<dbReference type="BioCyc" id="AURANTIMONAS:SI859A1_02309-MONOMER"/>
<dbReference type="Gene3D" id="3.90.230.10">
    <property type="entry name" value="Creatinase/methionine aminopeptidase superfamily"/>
    <property type="match status" value="1"/>
</dbReference>
<evidence type="ECO:0000256" key="3">
    <source>
        <dbReference type="ARBA" id="ARBA00022801"/>
    </source>
</evidence>
<keyword evidence="8" id="KW-0031">Aminopeptidase</keyword>
<keyword evidence="4" id="KW-0464">Manganese</keyword>
<dbReference type="InterPro" id="IPR033740">
    <property type="entry name" value="Pept_M24B"/>
</dbReference>
<dbReference type="Gene3D" id="3.40.350.10">
    <property type="entry name" value="Creatinase/prolidase N-terminal domain"/>
    <property type="match status" value="2"/>
</dbReference>
<keyword evidence="8" id="KW-0645">Protease</keyword>
<gene>
    <name evidence="8" type="ORF">SI859A1_02309</name>
</gene>
<dbReference type="InterPro" id="IPR029149">
    <property type="entry name" value="Creatin/AminoP/Spt16_N"/>
</dbReference>
<dbReference type="Pfam" id="PF00557">
    <property type="entry name" value="Peptidase_M24"/>
    <property type="match status" value="1"/>
</dbReference>
<feature type="domain" description="Peptidase M24 C-terminal" evidence="7">
    <location>
        <begin position="547"/>
        <end position="606"/>
    </location>
</feature>
<evidence type="ECO:0000313" key="8">
    <source>
        <dbReference type="EMBL" id="EAS51493.1"/>
    </source>
</evidence>
<keyword evidence="2" id="KW-0479">Metal-binding</keyword>
<dbReference type="CDD" id="cd01085">
    <property type="entry name" value="APP"/>
    <property type="match status" value="1"/>
</dbReference>
<dbReference type="InterPro" id="IPR050422">
    <property type="entry name" value="X-Pro_aminopeptidase_P"/>
</dbReference>
<keyword evidence="3" id="KW-0378">Hydrolase</keyword>
<evidence type="ECO:0000259" key="7">
    <source>
        <dbReference type="Pfam" id="PF16188"/>
    </source>
</evidence>
<feature type="domain" description="Peptidase M24" evidence="5">
    <location>
        <begin position="320"/>
        <end position="534"/>
    </location>
</feature>
<dbReference type="Pfam" id="PF16188">
    <property type="entry name" value="Peptidase_M24_C"/>
    <property type="match status" value="1"/>
</dbReference>
<keyword evidence="9" id="KW-1185">Reference proteome</keyword>
<dbReference type="PANTHER" id="PTHR43763:SF6">
    <property type="entry name" value="XAA-PRO AMINOPEPTIDASE 1"/>
    <property type="match status" value="1"/>
</dbReference>
<dbReference type="SUPFAM" id="SSF55920">
    <property type="entry name" value="Creatinase/aminopeptidase"/>
    <property type="match status" value="1"/>
</dbReference>
<dbReference type="PANTHER" id="PTHR43763">
    <property type="entry name" value="XAA-PRO AMINOPEPTIDASE 1"/>
    <property type="match status" value="1"/>
</dbReference>
<accession>Q1YM88</accession>
<evidence type="ECO:0000256" key="2">
    <source>
        <dbReference type="ARBA" id="ARBA00022723"/>
    </source>
</evidence>
<dbReference type="SUPFAM" id="SSF53092">
    <property type="entry name" value="Creatinase/prolidase N-terminal domain"/>
    <property type="match status" value="1"/>
</dbReference>
<reference evidence="8 9" key="1">
    <citation type="journal article" date="2008" name="Appl. Environ. Microbiol.">
        <title>Genomic insights into Mn(II) oxidation by the marine alphaproteobacterium Aurantimonas sp. strain SI85-9A1.</title>
        <authorList>
            <person name="Dick G.J."/>
            <person name="Podell S."/>
            <person name="Johnson H.A."/>
            <person name="Rivera-Espinoza Y."/>
            <person name="Bernier-Latmani R."/>
            <person name="McCarthy J.K."/>
            <person name="Torpey J.W."/>
            <person name="Clement B.G."/>
            <person name="Gaasterland T."/>
            <person name="Tebo B.M."/>
        </authorList>
    </citation>
    <scope>NUCLEOTIDE SEQUENCE [LARGE SCALE GENOMIC DNA]</scope>
    <source>
        <strain evidence="8 9">SI85-9A1</strain>
    </source>
</reference>
<comment type="caution">
    <text evidence="8">The sequence shown here is derived from an EMBL/GenBank/DDBJ whole genome shotgun (WGS) entry which is preliminary data.</text>
</comment>
<dbReference type="Pfam" id="PF16189">
    <property type="entry name" value="Creatinase_N_2"/>
    <property type="match status" value="1"/>
</dbReference>
<dbReference type="GO" id="GO:0070006">
    <property type="term" value="F:metalloaminopeptidase activity"/>
    <property type="evidence" value="ECO:0007669"/>
    <property type="project" value="InterPro"/>
</dbReference>
<dbReference type="EMBL" id="AAPJ01000001">
    <property type="protein sequence ID" value="EAS51493.1"/>
    <property type="molecule type" value="Genomic_DNA"/>
</dbReference>
<dbReference type="OrthoDB" id="9806388at2"/>
<dbReference type="GO" id="GO:0046872">
    <property type="term" value="F:metal ion binding"/>
    <property type="evidence" value="ECO:0007669"/>
    <property type="project" value="UniProtKB-KW"/>
</dbReference>
<evidence type="ECO:0000259" key="6">
    <source>
        <dbReference type="Pfam" id="PF01321"/>
    </source>
</evidence>
<dbReference type="Pfam" id="PF01321">
    <property type="entry name" value="Creatinase_N"/>
    <property type="match status" value="1"/>
</dbReference>
<dbReference type="FunFam" id="3.90.230.10:FF:000007">
    <property type="entry name" value="Xaa-Pro aminopeptidase P"/>
    <property type="match status" value="1"/>
</dbReference>
<dbReference type="AlphaFoldDB" id="Q1YM88"/>
<evidence type="ECO:0000256" key="1">
    <source>
        <dbReference type="ARBA" id="ARBA00008766"/>
    </source>
</evidence>
<dbReference type="InterPro" id="IPR000994">
    <property type="entry name" value="Pept_M24"/>
</dbReference>
<dbReference type="InterPro" id="IPR032416">
    <property type="entry name" value="Peptidase_M24_C"/>
</dbReference>
<dbReference type="GO" id="GO:0005737">
    <property type="term" value="C:cytoplasm"/>
    <property type="evidence" value="ECO:0007669"/>
    <property type="project" value="UniProtKB-ARBA"/>
</dbReference>
<evidence type="ECO:0000259" key="5">
    <source>
        <dbReference type="Pfam" id="PF00557"/>
    </source>
</evidence>
<evidence type="ECO:0000256" key="4">
    <source>
        <dbReference type="ARBA" id="ARBA00023211"/>
    </source>
</evidence>
<comment type="similarity">
    <text evidence="1">Belongs to the peptidase M24B family.</text>
</comment>
<dbReference type="Proteomes" id="UP000000321">
    <property type="component" value="Unassembled WGS sequence"/>
</dbReference>
<dbReference type="RefSeq" id="WP_009210131.1">
    <property type="nucleotide sequence ID" value="NZ_BBWP01000001.1"/>
</dbReference>
<protein>
    <submittedName>
        <fullName evidence="8">Aminopeptidase P</fullName>
    </submittedName>
</protein>
<evidence type="ECO:0000313" key="9">
    <source>
        <dbReference type="Proteomes" id="UP000000321"/>
    </source>
</evidence>
<proteinExistence type="inferred from homology"/>
<dbReference type="HOGENOM" id="CLU_011781_2_1_5"/>
<name>Q1YM88_AURMS</name>